<comment type="caution">
    <text evidence="1">The sequence shown here is derived from an EMBL/GenBank/DDBJ whole genome shotgun (WGS) entry which is preliminary data.</text>
</comment>
<evidence type="ECO:0000313" key="2">
    <source>
        <dbReference type="Proteomes" id="UP000821865"/>
    </source>
</evidence>
<protein>
    <submittedName>
        <fullName evidence="1">Uncharacterized protein</fullName>
    </submittedName>
</protein>
<sequence>MALNRLKAGGRGLQPVPEESAANGTAADAHPDAAAASVNPSEQCVKNSDGTYTNNGNAIADRRLRRWFSEDATAERHPPDNVPEKEYRIWFPRTEVSDEDPTGRASSDWRTFREYRYTECSRAGRLEKTLSVDEVFNSNDSPRTTAVHPPTSAFHCVSCSNSDEVEGGPLDVAGEERCRMLSSTKSELYREHRSQLLSRLEDDVTSPWEASSLKTDKKPKLSEASADTGSEKEARTSVCQTSSKKFAFDDDNSKTSSSDIPSWNEGGLASAPAPRSLSGNENGSNSHQAVSAGPQDASLVSEDDDFDDSKCTYVKVDSVDSEVEDETGVGRETVIGAPSIDDLGYIAEEPEDDVEETTRDLGNQTSSANTTHEAAESERSCMMSSTAETSHQAPLSSKLGVKEAFKEAGERGNDLKFNESTLDTAVHLATDVNTLVGGKSLECHSDESKSVEQNAKQISHDHNEQKDIVEAALHHGNEEYTKQTLKTVSSILSDSPRRKNIVHDDVAHVLGDVKKRDKRLAEGGLKGPQEDTRQHFDDLALKNSHDFRDEGASHLHPAEMPNENVNKIQDTDVIAEDGSMADNKENVPMILPDEHHLFKQPEISSVEGNEGTGVARESNDELEIDNSEQGITQQSLAAHTVPEENSLSSSIKASMLKDVIALNRTDDATSFDDVSLQDDNDQGFESLPCDQTLDPEDLNEEQHVKDELDNAEKLLPAGDDDNIGADKLTALLDELAEHEKATPVSLQYDTGVQTTPTDVTDQNNEPVFEPKLRSLASNDDSDKEGSAQKCAHGIRSDENVHPAPSMSSDNEEQIVLSVQITGSKSGEISELASTEASVPNETSEESESEAPINRSTNDEVTVVKAETPVSEISETATSNEAGVQNETFEDFASEEPVSQSTGKIREETSTEQLAFTEARAQSNKYDQFANQRYPSHITDDKHDNNVNADASLSEFPQIAVIDELNVQSKTSDVLGSEESVNQSNANIEVIKVKAEASINELPKVVIPNEVSAQNTPEEFASGETACPTTSDSDVPKVKAEVSNSEDPKNVVSTEESERIETMEESASEVSVNENMNKMITRVEPDAPVSEFPETSLSSELSAERKTSDEFTSEEPVNLGTNNNEVTKVNAQASVSEMTEILVSNEERVYSTSEEFASEGTAHPNTSDIAITKVKAGTSFGEVPEIVVYDEASVRNEASEEPASEAPMNLSTNEETRVESDASVSDMPEIAVFNENSAENKTSGQLACEEYGKQNDNDDENTKVKIVTSVSELHEIIASNETTDQSKKSGEFASGEAARHSASDVANTEAKEGASTSEVSQTTIADEASMQSERSTKFGNEAHVSETTNENIAEAKADTSTELPKIILSNEASVRNKPTEGFISEEPVNQGSNNEEIAKADEEEVGSESTETIVPNEASVQVVGVETEFQIISDYEATKGPAETSTSVVPENIVSGEASLLSQTPEKFENEALGNDSPRDNAIPEVKSEASASELPFNEASVQSIASEEFANGESTQETNGVVEVATLKADVPISEVPEIAVSNEVILPKKSHEELKNNATVNESTNDNEVTEVMAGASVIELPEETVPNEASIGNEISDELTSNENVHQSNSDKGNGELRPDTAK</sequence>
<name>A0ACB8D233_DERSI</name>
<dbReference type="Proteomes" id="UP000821865">
    <property type="component" value="Chromosome 3"/>
</dbReference>
<proteinExistence type="predicted"/>
<reference evidence="1" key="1">
    <citation type="submission" date="2020-05" db="EMBL/GenBank/DDBJ databases">
        <title>Large-scale comparative analyses of tick genomes elucidate their genetic diversity and vector capacities.</title>
        <authorList>
            <person name="Jia N."/>
            <person name="Wang J."/>
            <person name="Shi W."/>
            <person name="Du L."/>
            <person name="Sun Y."/>
            <person name="Zhan W."/>
            <person name="Jiang J."/>
            <person name="Wang Q."/>
            <person name="Zhang B."/>
            <person name="Ji P."/>
            <person name="Sakyi L.B."/>
            <person name="Cui X."/>
            <person name="Yuan T."/>
            <person name="Jiang B."/>
            <person name="Yang W."/>
            <person name="Lam T.T.-Y."/>
            <person name="Chang Q."/>
            <person name="Ding S."/>
            <person name="Wang X."/>
            <person name="Zhu J."/>
            <person name="Ruan X."/>
            <person name="Zhao L."/>
            <person name="Wei J."/>
            <person name="Que T."/>
            <person name="Du C."/>
            <person name="Cheng J."/>
            <person name="Dai P."/>
            <person name="Han X."/>
            <person name="Huang E."/>
            <person name="Gao Y."/>
            <person name="Liu J."/>
            <person name="Shao H."/>
            <person name="Ye R."/>
            <person name="Li L."/>
            <person name="Wei W."/>
            <person name="Wang X."/>
            <person name="Wang C."/>
            <person name="Yang T."/>
            <person name="Huo Q."/>
            <person name="Li W."/>
            <person name="Guo W."/>
            <person name="Chen H."/>
            <person name="Zhou L."/>
            <person name="Ni X."/>
            <person name="Tian J."/>
            <person name="Zhou Y."/>
            <person name="Sheng Y."/>
            <person name="Liu T."/>
            <person name="Pan Y."/>
            <person name="Xia L."/>
            <person name="Li J."/>
            <person name="Zhao F."/>
            <person name="Cao W."/>
        </authorList>
    </citation>
    <scope>NUCLEOTIDE SEQUENCE</scope>
    <source>
        <strain evidence="1">Dsil-2018</strain>
    </source>
</reference>
<accession>A0ACB8D233</accession>
<organism evidence="1 2">
    <name type="scientific">Dermacentor silvarum</name>
    <name type="common">Tick</name>
    <dbReference type="NCBI Taxonomy" id="543639"/>
    <lineage>
        <taxon>Eukaryota</taxon>
        <taxon>Metazoa</taxon>
        <taxon>Ecdysozoa</taxon>
        <taxon>Arthropoda</taxon>
        <taxon>Chelicerata</taxon>
        <taxon>Arachnida</taxon>
        <taxon>Acari</taxon>
        <taxon>Parasitiformes</taxon>
        <taxon>Ixodida</taxon>
        <taxon>Ixodoidea</taxon>
        <taxon>Ixodidae</taxon>
        <taxon>Rhipicephalinae</taxon>
        <taxon>Dermacentor</taxon>
    </lineage>
</organism>
<keyword evidence="2" id="KW-1185">Reference proteome</keyword>
<gene>
    <name evidence="1" type="ORF">HPB49_002102</name>
</gene>
<evidence type="ECO:0000313" key="1">
    <source>
        <dbReference type="EMBL" id="KAH7958510.1"/>
    </source>
</evidence>
<dbReference type="EMBL" id="CM023472">
    <property type="protein sequence ID" value="KAH7958510.1"/>
    <property type="molecule type" value="Genomic_DNA"/>
</dbReference>